<keyword evidence="4 6" id="KW-0496">Mitochondrion</keyword>
<evidence type="ECO:0000256" key="3">
    <source>
        <dbReference type="ARBA" id="ARBA00022946"/>
    </source>
</evidence>
<name>A0A5C3KQQ1_COPMA</name>
<comment type="subcellular location">
    <subcellularLocation>
        <location evidence="1 6">Mitochondrion matrix</location>
    </subcellularLocation>
</comment>
<dbReference type="AlphaFoldDB" id="A0A5C3KQQ1"/>
<evidence type="ECO:0000256" key="5">
    <source>
        <dbReference type="ARBA" id="ARBA00023186"/>
    </source>
</evidence>
<dbReference type="STRING" id="230819.A0A5C3KQQ1"/>
<comment type="function">
    <text evidence="6">Plays an essential role in the assembly of succinate dehydrogenase (SDH), an enzyme complex (also referred to as respiratory complex II) that is a component of both the tricarboxylic acid (TCA) cycle and the mitochondrial electron transport chain, and which couples the oxidation of succinate to fumarate with the reduction of ubiquinone (coenzyme Q) to ubiquinol. Promotes maturation of the iron-sulfur protein subunit of the SDH catalytic dimer, protecting it from the deleterious effects of oxidants. May act together with SDHAF1.</text>
</comment>
<organism evidence="7 8">
    <name type="scientific">Coprinopsis marcescibilis</name>
    <name type="common">Agaric fungus</name>
    <name type="synonym">Psathyrella marcescibilis</name>
    <dbReference type="NCBI Taxonomy" id="230819"/>
    <lineage>
        <taxon>Eukaryota</taxon>
        <taxon>Fungi</taxon>
        <taxon>Dikarya</taxon>
        <taxon>Basidiomycota</taxon>
        <taxon>Agaricomycotina</taxon>
        <taxon>Agaricomycetes</taxon>
        <taxon>Agaricomycetidae</taxon>
        <taxon>Agaricales</taxon>
        <taxon>Agaricineae</taxon>
        <taxon>Psathyrellaceae</taxon>
        <taxon>Coprinopsis</taxon>
    </lineage>
</organism>
<comment type="similarity">
    <text evidence="2 6">Belongs to the complex I LYR family. SDHAF3 subfamily.</text>
</comment>
<keyword evidence="8" id="KW-1185">Reference proteome</keyword>
<evidence type="ECO:0000313" key="7">
    <source>
        <dbReference type="EMBL" id="TFK22752.1"/>
    </source>
</evidence>
<dbReference type="GO" id="GO:0005759">
    <property type="term" value="C:mitochondrial matrix"/>
    <property type="evidence" value="ECO:0007669"/>
    <property type="project" value="UniProtKB-SubCell"/>
</dbReference>
<gene>
    <name evidence="7" type="ORF">FA15DRAFT_501929</name>
</gene>
<reference evidence="7 8" key="1">
    <citation type="journal article" date="2019" name="Nat. Ecol. Evol.">
        <title>Megaphylogeny resolves global patterns of mushroom evolution.</title>
        <authorList>
            <person name="Varga T."/>
            <person name="Krizsan K."/>
            <person name="Foldi C."/>
            <person name="Dima B."/>
            <person name="Sanchez-Garcia M."/>
            <person name="Sanchez-Ramirez S."/>
            <person name="Szollosi G.J."/>
            <person name="Szarkandi J.G."/>
            <person name="Papp V."/>
            <person name="Albert L."/>
            <person name="Andreopoulos W."/>
            <person name="Angelini C."/>
            <person name="Antonin V."/>
            <person name="Barry K.W."/>
            <person name="Bougher N.L."/>
            <person name="Buchanan P."/>
            <person name="Buyck B."/>
            <person name="Bense V."/>
            <person name="Catcheside P."/>
            <person name="Chovatia M."/>
            <person name="Cooper J."/>
            <person name="Damon W."/>
            <person name="Desjardin D."/>
            <person name="Finy P."/>
            <person name="Geml J."/>
            <person name="Haridas S."/>
            <person name="Hughes K."/>
            <person name="Justo A."/>
            <person name="Karasinski D."/>
            <person name="Kautmanova I."/>
            <person name="Kiss B."/>
            <person name="Kocsube S."/>
            <person name="Kotiranta H."/>
            <person name="LaButti K.M."/>
            <person name="Lechner B.E."/>
            <person name="Liimatainen K."/>
            <person name="Lipzen A."/>
            <person name="Lukacs Z."/>
            <person name="Mihaltcheva S."/>
            <person name="Morgado L.N."/>
            <person name="Niskanen T."/>
            <person name="Noordeloos M.E."/>
            <person name="Ohm R.A."/>
            <person name="Ortiz-Santana B."/>
            <person name="Ovrebo C."/>
            <person name="Racz N."/>
            <person name="Riley R."/>
            <person name="Savchenko A."/>
            <person name="Shiryaev A."/>
            <person name="Soop K."/>
            <person name="Spirin V."/>
            <person name="Szebenyi C."/>
            <person name="Tomsovsky M."/>
            <person name="Tulloss R.E."/>
            <person name="Uehling J."/>
            <person name="Grigoriev I.V."/>
            <person name="Vagvolgyi C."/>
            <person name="Papp T."/>
            <person name="Martin F.M."/>
            <person name="Miettinen O."/>
            <person name="Hibbett D.S."/>
            <person name="Nagy L.G."/>
        </authorList>
    </citation>
    <scope>NUCLEOTIDE SEQUENCE [LARGE SCALE GENOMIC DNA]</scope>
    <source>
        <strain evidence="7 8">CBS 121175</strain>
    </source>
</reference>
<dbReference type="Pfam" id="PF13233">
    <property type="entry name" value="Complex1_LYR_2"/>
    <property type="match status" value="1"/>
</dbReference>
<evidence type="ECO:0000313" key="8">
    <source>
        <dbReference type="Proteomes" id="UP000307440"/>
    </source>
</evidence>
<dbReference type="CDD" id="cd20270">
    <property type="entry name" value="Complex1_LYR_SDHAF3_LYRM10"/>
    <property type="match status" value="1"/>
</dbReference>
<evidence type="ECO:0000256" key="1">
    <source>
        <dbReference type="ARBA" id="ARBA00004305"/>
    </source>
</evidence>
<dbReference type="PANTHER" id="PTHR13137:SF6">
    <property type="entry name" value="SUCCINATE DEHYDROGENASE ASSEMBLY FACTOR 3, MITOCHONDRIAL"/>
    <property type="match status" value="1"/>
</dbReference>
<dbReference type="GO" id="GO:0005758">
    <property type="term" value="C:mitochondrial intermembrane space"/>
    <property type="evidence" value="ECO:0007669"/>
    <property type="project" value="TreeGrafter"/>
</dbReference>
<dbReference type="GO" id="GO:0006105">
    <property type="term" value="P:succinate metabolic process"/>
    <property type="evidence" value="ECO:0007669"/>
    <property type="project" value="TreeGrafter"/>
</dbReference>
<evidence type="ECO:0000256" key="2">
    <source>
        <dbReference type="ARBA" id="ARBA00006020"/>
    </source>
</evidence>
<comment type="subunit">
    <text evidence="6">Interacts with the iron-sulfur protein subunit within the SDH catalytic dimer.</text>
</comment>
<dbReference type="PANTHER" id="PTHR13137">
    <property type="entry name" value="DC11 ACN9 HOMOLOG"/>
    <property type="match status" value="1"/>
</dbReference>
<dbReference type="InterPro" id="IPR008381">
    <property type="entry name" value="SDHAF3/Sdh7"/>
</dbReference>
<dbReference type="EMBL" id="ML210233">
    <property type="protein sequence ID" value="TFK22752.1"/>
    <property type="molecule type" value="Genomic_DNA"/>
</dbReference>
<evidence type="ECO:0000256" key="4">
    <source>
        <dbReference type="ARBA" id="ARBA00023128"/>
    </source>
</evidence>
<dbReference type="Proteomes" id="UP000307440">
    <property type="component" value="Unassembled WGS sequence"/>
</dbReference>
<evidence type="ECO:0000256" key="6">
    <source>
        <dbReference type="RuleBase" id="RU368039"/>
    </source>
</evidence>
<accession>A0A5C3KQQ1</accession>
<proteinExistence type="inferred from homology"/>
<sequence length="174" mass="19948">MLKLEVTIFEAADNPGKLMPGCQSTSHGVIVETRVLTTFLKMRASVMRLALSISRKPLTVQEATSSLLPPIPLYRRILRVHRHLPHGMRSLGDVYVKSEFRRHQKVTNPAYLLGFLSQWKVYLDQIPVGPKAAEYRGKPLDPTVFEKMTDEQLGQLYEFKQTVKDVRKPENENF</sequence>
<dbReference type="OrthoDB" id="278329at2759"/>
<dbReference type="GO" id="GO:0034553">
    <property type="term" value="P:mitochondrial respiratory chain complex II assembly"/>
    <property type="evidence" value="ECO:0007669"/>
    <property type="project" value="UniProtKB-UniRule"/>
</dbReference>
<keyword evidence="5 6" id="KW-0143">Chaperone</keyword>
<keyword evidence="3" id="KW-0809">Transit peptide</keyword>
<protein>
    <recommendedName>
        <fullName evidence="6">Succinate dehydrogenase assembly factor 3</fullName>
        <shortName evidence="6">SDH assembly factor 3</shortName>
        <shortName evidence="6">SDHAF3</shortName>
    </recommendedName>
</protein>